<dbReference type="InterPro" id="IPR001001">
    <property type="entry name" value="DNA_polIII_beta"/>
</dbReference>
<dbReference type="PANTHER" id="PTHR30478:SF0">
    <property type="entry name" value="BETA SLIDING CLAMP"/>
    <property type="match status" value="1"/>
</dbReference>
<evidence type="ECO:0000313" key="15">
    <source>
        <dbReference type="Proteomes" id="UP000054172"/>
    </source>
</evidence>
<evidence type="ECO:0000259" key="13">
    <source>
        <dbReference type="Pfam" id="PF02768"/>
    </source>
</evidence>
<dbReference type="AlphaFoldDB" id="A0A0Q4AZI7"/>
<evidence type="ECO:0000256" key="2">
    <source>
        <dbReference type="ARBA" id="ARBA00010752"/>
    </source>
</evidence>
<keyword evidence="6 10" id="KW-0548">Nucleotidyltransferase</keyword>
<feature type="domain" description="DNA polymerase III beta sliding clamp C-terminal" evidence="13">
    <location>
        <begin position="253"/>
        <end position="366"/>
    </location>
</feature>
<comment type="similarity">
    <text evidence="2 10">Belongs to the beta sliding clamp family.</text>
</comment>
<gene>
    <name evidence="14" type="ORF">AL399_07855</name>
</gene>
<dbReference type="GO" id="GO:0003887">
    <property type="term" value="F:DNA-directed DNA polymerase activity"/>
    <property type="evidence" value="ECO:0007669"/>
    <property type="project" value="UniProtKB-UniRule"/>
</dbReference>
<evidence type="ECO:0000313" key="14">
    <source>
        <dbReference type="EMBL" id="KQM08335.1"/>
    </source>
</evidence>
<keyword evidence="9" id="KW-0238">DNA-binding</keyword>
<evidence type="ECO:0000259" key="11">
    <source>
        <dbReference type="Pfam" id="PF00712"/>
    </source>
</evidence>
<dbReference type="GO" id="GO:0009360">
    <property type="term" value="C:DNA polymerase III complex"/>
    <property type="evidence" value="ECO:0007669"/>
    <property type="project" value="InterPro"/>
</dbReference>
<comment type="caution">
    <text evidence="14">The sequence shown here is derived from an EMBL/GenBank/DDBJ whole genome shotgun (WGS) entry which is preliminary data.</text>
</comment>
<dbReference type="SUPFAM" id="SSF55979">
    <property type="entry name" value="DNA clamp"/>
    <property type="match status" value="3"/>
</dbReference>
<evidence type="ECO:0000256" key="7">
    <source>
        <dbReference type="ARBA" id="ARBA00022705"/>
    </source>
</evidence>
<comment type="subcellular location">
    <subcellularLocation>
        <location evidence="1 10">Cytoplasm</location>
    </subcellularLocation>
</comment>
<dbReference type="GO" id="GO:0005737">
    <property type="term" value="C:cytoplasm"/>
    <property type="evidence" value="ECO:0007669"/>
    <property type="project" value="UniProtKB-SubCell"/>
</dbReference>
<dbReference type="PIRSF" id="PIRSF000804">
    <property type="entry name" value="DNA_pol_III_b"/>
    <property type="match status" value="1"/>
</dbReference>
<keyword evidence="7 10" id="KW-0235">DNA replication</keyword>
<dbReference type="Pfam" id="PF02768">
    <property type="entry name" value="DNA_pol3_beta_3"/>
    <property type="match status" value="1"/>
</dbReference>
<evidence type="ECO:0000256" key="10">
    <source>
        <dbReference type="PIRNR" id="PIRNR000804"/>
    </source>
</evidence>
<dbReference type="STRING" id="1702214.AL399_07855"/>
<dbReference type="CDD" id="cd00140">
    <property type="entry name" value="beta_clamp"/>
    <property type="match status" value="1"/>
</dbReference>
<keyword evidence="5 10" id="KW-0808">Transferase</keyword>
<dbReference type="Pfam" id="PF00712">
    <property type="entry name" value="DNA_pol3_beta"/>
    <property type="match status" value="1"/>
</dbReference>
<dbReference type="InterPro" id="IPR022637">
    <property type="entry name" value="DNA_polIII_beta_cen"/>
</dbReference>
<evidence type="ECO:0000256" key="3">
    <source>
        <dbReference type="ARBA" id="ARBA00021035"/>
    </source>
</evidence>
<evidence type="ECO:0000256" key="9">
    <source>
        <dbReference type="ARBA" id="ARBA00023125"/>
    </source>
</evidence>
<evidence type="ECO:0000259" key="12">
    <source>
        <dbReference type="Pfam" id="PF02767"/>
    </source>
</evidence>
<feature type="domain" description="DNA polymerase III beta sliding clamp N-terminal" evidence="11">
    <location>
        <begin position="1"/>
        <end position="125"/>
    </location>
</feature>
<dbReference type="PANTHER" id="PTHR30478">
    <property type="entry name" value="DNA POLYMERASE III SUBUNIT BETA"/>
    <property type="match status" value="1"/>
</dbReference>
<dbReference type="InterPro" id="IPR046938">
    <property type="entry name" value="DNA_clamp_sf"/>
</dbReference>
<dbReference type="Gene3D" id="3.70.10.10">
    <property type="match status" value="1"/>
</dbReference>
<feature type="domain" description="DNA polymerase III beta sliding clamp central" evidence="12">
    <location>
        <begin position="137"/>
        <end position="250"/>
    </location>
</feature>
<dbReference type="Pfam" id="PF02767">
    <property type="entry name" value="DNA_pol3_beta_2"/>
    <property type="match status" value="1"/>
</dbReference>
<dbReference type="GO" id="GO:0008408">
    <property type="term" value="F:3'-5' exonuclease activity"/>
    <property type="evidence" value="ECO:0007669"/>
    <property type="project" value="InterPro"/>
</dbReference>
<keyword evidence="8 10" id="KW-0239">DNA-directed DNA polymerase</keyword>
<proteinExistence type="inferred from homology"/>
<evidence type="ECO:0000256" key="1">
    <source>
        <dbReference type="ARBA" id="ARBA00004496"/>
    </source>
</evidence>
<dbReference type="GO" id="GO:0006271">
    <property type="term" value="P:DNA strand elongation involved in DNA replication"/>
    <property type="evidence" value="ECO:0007669"/>
    <property type="project" value="TreeGrafter"/>
</dbReference>
<evidence type="ECO:0000256" key="8">
    <source>
        <dbReference type="ARBA" id="ARBA00022932"/>
    </source>
</evidence>
<dbReference type="GO" id="GO:0003677">
    <property type="term" value="F:DNA binding"/>
    <property type="evidence" value="ECO:0007669"/>
    <property type="project" value="UniProtKB-UniRule"/>
</dbReference>
<dbReference type="NCBIfam" id="TIGR00663">
    <property type="entry name" value="dnan"/>
    <property type="match status" value="1"/>
</dbReference>
<dbReference type="PATRIC" id="fig|1702214.3.peg.1427"/>
<evidence type="ECO:0000256" key="6">
    <source>
        <dbReference type="ARBA" id="ARBA00022695"/>
    </source>
</evidence>
<sequence length="395" mass="43930">MEFTVSSSVLHRHLSIVNRVVTGKSTLPILDYFLFSVDEGKLRLMGSDLETTITTTLPLNDMMAAGQVGVPARLLISTLKEFPDMLLHFKVDDSTHSISVEYESNSRKGAFDLVGADAEEFPQLPEVGQGQKTEIEITTEILVQGLANTLFSMGTSNLTAHLFGVLLEAKQEHLRFVATDSSRISCYTRTDVHPDGVMSVLLPGRPAQMLGSVFGKAGDPLKIAFDEHNLVFTTDTVQVICRLTEAHFPDYESVFPKNNNFKLLVDRELLHNAIRQVSPFSNQGTNLVALEMHNDQLTVRSNNFENRNRAFQTIPCEYDGEERTVGFRTHFLTELLQVISSQEVVFYLAENVQSSVLVRPTVNPSEAEDLLMIVMPSSLDSYGYNAYATDGEEQG</sequence>
<comment type="subunit">
    <text evidence="10">Forms a ring-shaped head-to-tail homodimer around DNA.</text>
</comment>
<dbReference type="Gene3D" id="3.10.150.10">
    <property type="entry name" value="DNA Polymerase III, subunit A, domain 2"/>
    <property type="match status" value="1"/>
</dbReference>
<dbReference type="InterPro" id="IPR022635">
    <property type="entry name" value="DNA_polIII_beta_C"/>
</dbReference>
<organism evidence="14 15">
    <name type="scientific">Candidatus [Bacteroides] periocalifornicus</name>
    <dbReference type="NCBI Taxonomy" id="1702214"/>
    <lineage>
        <taxon>Bacteria</taxon>
        <taxon>Pseudomonadati</taxon>
        <taxon>Bacteroidota</taxon>
    </lineage>
</organism>
<reference evidence="14" key="1">
    <citation type="submission" date="2015-08" db="EMBL/GenBank/DDBJ databases">
        <title>Candidatus Bacteriodes Periocalifornicus.</title>
        <authorList>
            <person name="McLean J.S."/>
            <person name="Kelley S."/>
        </authorList>
    </citation>
    <scope>NUCLEOTIDE SEQUENCE [LARGE SCALE GENOMIC DNA]</scope>
    <source>
        <strain evidence="14">12B</strain>
    </source>
</reference>
<comment type="function">
    <text evidence="10">Confers DNA tethering and processivity to DNA polymerases and other proteins. Acts as a clamp, forming a ring around DNA (a reaction catalyzed by the clamp-loading complex) which diffuses in an ATP-independent manner freely and bidirectionally along dsDNA. Initially characterized for its ability to contact the catalytic subunit of DNA polymerase III (Pol III), a complex, multichain enzyme responsible for most of the replicative synthesis in bacteria; Pol III exhibits 3'-5' exonuclease proofreading activity. The beta chain is required for initiation of replication as well as for processivity of DNA replication.</text>
</comment>
<protein>
    <recommendedName>
        <fullName evidence="3 10">Beta sliding clamp</fullName>
    </recommendedName>
</protein>
<dbReference type="InterPro" id="IPR022634">
    <property type="entry name" value="DNA_polIII_beta_N"/>
</dbReference>
<accession>A0A0Q4AZI7</accession>
<name>A0A0Q4AZI7_9BACT</name>
<dbReference type="Proteomes" id="UP000054172">
    <property type="component" value="Unassembled WGS sequence"/>
</dbReference>
<dbReference type="SMART" id="SM00480">
    <property type="entry name" value="POL3Bc"/>
    <property type="match status" value="1"/>
</dbReference>
<dbReference type="EMBL" id="LIIK01000044">
    <property type="protein sequence ID" value="KQM08335.1"/>
    <property type="molecule type" value="Genomic_DNA"/>
</dbReference>
<evidence type="ECO:0000256" key="5">
    <source>
        <dbReference type="ARBA" id="ARBA00022679"/>
    </source>
</evidence>
<keyword evidence="4 10" id="KW-0963">Cytoplasm</keyword>
<evidence type="ECO:0000256" key="4">
    <source>
        <dbReference type="ARBA" id="ARBA00022490"/>
    </source>
</evidence>
<keyword evidence="15" id="KW-1185">Reference proteome</keyword>